<proteinExistence type="predicted"/>
<organism evidence="1 2">
    <name type="scientific">Candidatus Dactylopiibacterium carminicum</name>
    <dbReference type="NCBI Taxonomy" id="857335"/>
    <lineage>
        <taxon>Bacteria</taxon>
        <taxon>Pseudomonadati</taxon>
        <taxon>Pseudomonadota</taxon>
        <taxon>Betaproteobacteria</taxon>
        <taxon>Rhodocyclales</taxon>
        <taxon>Rhodocyclaceae</taxon>
        <taxon>Candidatus Dactylopiibacterium</taxon>
    </lineage>
</organism>
<evidence type="ECO:0000313" key="1">
    <source>
        <dbReference type="EMBL" id="KAF7599686.1"/>
    </source>
</evidence>
<comment type="caution">
    <text evidence="1">The sequence shown here is derived from an EMBL/GenBank/DDBJ whole genome shotgun (WGS) entry which is preliminary data.</text>
</comment>
<evidence type="ECO:0000313" key="2">
    <source>
        <dbReference type="Proteomes" id="UP000623509"/>
    </source>
</evidence>
<protein>
    <submittedName>
        <fullName evidence="1">Uncharacterized protein</fullName>
    </submittedName>
</protein>
<sequence>MRVRLYIDTEGEVRRVQIMAENAGEWAPLQRMFERTRFLPGRRANANVASWLEIEVEVLELLRVL</sequence>
<dbReference type="Proteomes" id="UP000623509">
    <property type="component" value="Unassembled WGS sequence"/>
</dbReference>
<reference evidence="1 2" key="1">
    <citation type="submission" date="2016-08" db="EMBL/GenBank/DDBJ databases">
        <title>Candidatus Dactylopiibacterium carminicum genome sequence.</title>
        <authorList>
            <person name="Ramirez-Puebla S.T."/>
            <person name="Ormeno-Orrillo E."/>
            <person name="Vera-Ponce De Leon A."/>
            <person name="Luis L."/>
            <person name="Sanchez-Flores A."/>
            <person name="Monica R."/>
            <person name="Martinez-Romero E."/>
        </authorList>
    </citation>
    <scope>NUCLEOTIDE SEQUENCE [LARGE SCALE GENOMIC DNA]</scope>
    <source>
        <strain evidence="1">END1</strain>
    </source>
</reference>
<keyword evidence="2" id="KW-1185">Reference proteome</keyword>
<dbReference type="EMBL" id="MDUX01000015">
    <property type="protein sequence ID" value="KAF7599686.1"/>
    <property type="molecule type" value="Genomic_DNA"/>
</dbReference>
<accession>A0ABQ7HRE6</accession>
<name>A0ABQ7HRE6_9RHOO</name>
<gene>
    <name evidence="1" type="ORF">BGI27_06255</name>
</gene>